<dbReference type="Pfam" id="PF07645">
    <property type="entry name" value="EGF_CA"/>
    <property type="match status" value="2"/>
</dbReference>
<keyword evidence="3 16" id="KW-0245">EGF-like domain</keyword>
<dbReference type="PANTHER" id="PTHR24036:SF5">
    <property type="entry name" value="THROMBOMODULIN"/>
    <property type="match status" value="1"/>
</dbReference>
<feature type="signal peptide" evidence="19">
    <location>
        <begin position="1"/>
        <end position="16"/>
    </location>
</feature>
<reference evidence="22" key="1">
    <citation type="submission" date="2025-08" db="UniProtKB">
        <authorList>
            <consortium name="RefSeq"/>
        </authorList>
    </citation>
    <scope>IDENTIFICATION</scope>
</reference>
<evidence type="ECO:0000256" key="17">
    <source>
        <dbReference type="SAM" id="MobiDB-lite"/>
    </source>
</evidence>
<evidence type="ECO:0000256" key="18">
    <source>
        <dbReference type="SAM" id="Phobius"/>
    </source>
</evidence>
<evidence type="ECO:0000259" key="20">
    <source>
        <dbReference type="PROSITE" id="PS50026"/>
    </source>
</evidence>
<dbReference type="InterPro" id="IPR018097">
    <property type="entry name" value="EGF_Ca-bd_CS"/>
</dbReference>
<feature type="region of interest" description="Disordered" evidence="17">
    <location>
        <begin position="295"/>
        <end position="328"/>
    </location>
</feature>
<comment type="subcellular location">
    <subcellularLocation>
        <location evidence="1">Membrane</location>
        <topology evidence="1">Single-pass type I membrane protein</topology>
    </subcellularLocation>
</comment>
<dbReference type="SMART" id="SM00181">
    <property type="entry name" value="EGF"/>
    <property type="match status" value="5"/>
</dbReference>
<dbReference type="PROSITE" id="PS50026">
    <property type="entry name" value="EGF_3"/>
    <property type="match status" value="1"/>
</dbReference>
<evidence type="ECO:0000256" key="11">
    <source>
        <dbReference type="ARBA" id="ARBA00023157"/>
    </source>
</evidence>
<evidence type="ECO:0000256" key="4">
    <source>
        <dbReference type="ARBA" id="ARBA00022692"/>
    </source>
</evidence>
<dbReference type="CDD" id="cd00054">
    <property type="entry name" value="EGF_CA"/>
    <property type="match status" value="2"/>
</dbReference>
<dbReference type="InterPro" id="IPR016186">
    <property type="entry name" value="C-type_lectin-like/link_sf"/>
</dbReference>
<dbReference type="SUPFAM" id="SSF57196">
    <property type="entry name" value="EGF/Laminin"/>
    <property type="match status" value="4"/>
</dbReference>
<comment type="subunit">
    <text evidence="15">Interacts with ITGAL, ITGAM and ITGB2. Interacts with thrombin/F2; this interaction switches the specificity of thrombin from a procoagulant to an anticoagulant and antifibrinolytic protease. Interacts with ANGP1 and ANGP2; these interactions significantly inhibit the generation of activated PC and TAFIa/CPB2 by the thrombin/thrombomodulin complex. Interacts with PF4; this interaction enhances generation of activated protein C. Interacts with HMGB1; this interaction inhibits HMGB1 inflammatory activity.</text>
</comment>
<dbReference type="InterPro" id="IPR052126">
    <property type="entry name" value="Spindle_Org/Thrombomodulin"/>
</dbReference>
<keyword evidence="11" id="KW-1015">Disulfide bond</keyword>
<organism evidence="21 22">
    <name type="scientific">Carlito syrichta</name>
    <name type="common">Philippine tarsier</name>
    <name type="synonym">Tarsius syrichta</name>
    <dbReference type="NCBI Taxonomy" id="1868482"/>
    <lineage>
        <taxon>Eukaryota</taxon>
        <taxon>Metazoa</taxon>
        <taxon>Chordata</taxon>
        <taxon>Craniata</taxon>
        <taxon>Vertebrata</taxon>
        <taxon>Euteleostomi</taxon>
        <taxon>Mammalia</taxon>
        <taxon>Eutheria</taxon>
        <taxon>Euarchontoglires</taxon>
        <taxon>Primates</taxon>
        <taxon>Haplorrhini</taxon>
        <taxon>Tarsiiformes</taxon>
        <taxon>Tarsiidae</taxon>
        <taxon>Carlito</taxon>
    </lineage>
</organism>
<dbReference type="GO" id="GO:0004888">
    <property type="term" value="F:transmembrane signaling receptor activity"/>
    <property type="evidence" value="ECO:0007669"/>
    <property type="project" value="InterPro"/>
</dbReference>
<dbReference type="InterPro" id="IPR000152">
    <property type="entry name" value="EGF-type_Asp/Asn_hydroxyl_site"/>
</dbReference>
<protein>
    <recommendedName>
        <fullName evidence="2">Thrombomodulin</fullName>
    </recommendedName>
</protein>
<dbReference type="InterPro" id="IPR016187">
    <property type="entry name" value="CTDL_fold"/>
</dbReference>
<keyword evidence="10 18" id="KW-0472">Membrane</keyword>
<evidence type="ECO:0000313" key="22">
    <source>
        <dbReference type="RefSeq" id="XP_021569018.1"/>
    </source>
</evidence>
<dbReference type="Gene3D" id="3.10.100.10">
    <property type="entry name" value="Mannose-Binding Protein A, subunit A"/>
    <property type="match status" value="1"/>
</dbReference>
<dbReference type="GO" id="GO:0016020">
    <property type="term" value="C:membrane"/>
    <property type="evidence" value="ECO:0007669"/>
    <property type="project" value="UniProtKB-SubCell"/>
</dbReference>
<accession>A0A3Q0E4T7</accession>
<dbReference type="InterPro" id="IPR001881">
    <property type="entry name" value="EGF-like_Ca-bd_dom"/>
</dbReference>
<evidence type="ECO:0000313" key="21">
    <source>
        <dbReference type="Proteomes" id="UP000189704"/>
    </source>
</evidence>
<keyword evidence="6" id="KW-0677">Repeat</keyword>
<feature type="transmembrane region" description="Helical" evidence="18">
    <location>
        <begin position="334"/>
        <end position="356"/>
    </location>
</feature>
<feature type="domain" description="EGF-like" evidence="20">
    <location>
        <begin position="137"/>
        <end position="173"/>
    </location>
</feature>
<proteinExistence type="predicted"/>
<dbReference type="FunFam" id="2.10.25.10:FF:000406">
    <property type="entry name" value="CD248 molecule"/>
    <property type="match status" value="1"/>
</dbReference>
<dbReference type="PROSITE" id="PS00010">
    <property type="entry name" value="ASX_HYDROXYL"/>
    <property type="match status" value="1"/>
</dbReference>
<evidence type="ECO:0000256" key="2">
    <source>
        <dbReference type="ARBA" id="ARBA00019822"/>
    </source>
</evidence>
<feature type="compositionally biased region" description="Pro residues" evidence="17">
    <location>
        <begin position="313"/>
        <end position="327"/>
    </location>
</feature>
<evidence type="ECO:0000256" key="14">
    <source>
        <dbReference type="ARBA" id="ARBA00045242"/>
    </source>
</evidence>
<gene>
    <name evidence="22" type="primary">THBD</name>
</gene>
<evidence type="ECO:0000256" key="15">
    <source>
        <dbReference type="ARBA" id="ARBA00046453"/>
    </source>
</evidence>
<dbReference type="FunFam" id="2.10.25.10:FF:000797">
    <property type="entry name" value="Thrombomodulin"/>
    <property type="match status" value="1"/>
</dbReference>
<dbReference type="Gene3D" id="2.10.25.10">
    <property type="entry name" value="Laminin"/>
    <property type="match status" value="5"/>
</dbReference>
<keyword evidence="12" id="KW-0675">Receptor</keyword>
<dbReference type="PRINTS" id="PR00907">
    <property type="entry name" value="THRMBOMODULN"/>
</dbReference>
<evidence type="ECO:0000256" key="10">
    <source>
        <dbReference type="ARBA" id="ARBA00023136"/>
    </source>
</evidence>
<evidence type="ECO:0000256" key="3">
    <source>
        <dbReference type="ARBA" id="ARBA00022536"/>
    </source>
</evidence>
<evidence type="ECO:0000256" key="8">
    <source>
        <dbReference type="ARBA" id="ARBA00022989"/>
    </source>
</evidence>
<dbReference type="AlphaFoldDB" id="A0A3Q0E4T7"/>
<comment type="caution">
    <text evidence="16">Lacks conserved residue(s) required for the propagation of feature annotation.</text>
</comment>
<dbReference type="SUPFAM" id="SSF56436">
    <property type="entry name" value="C-type lectin-like"/>
    <property type="match status" value="1"/>
</dbReference>
<feature type="chain" id="PRO_5018025061" description="Thrombomodulin" evidence="19">
    <location>
        <begin position="17"/>
        <end position="389"/>
    </location>
</feature>
<evidence type="ECO:0000256" key="5">
    <source>
        <dbReference type="ARBA" id="ARBA00022696"/>
    </source>
</evidence>
<dbReference type="InterPro" id="IPR015149">
    <property type="entry name" value="Tme5_EGF-like"/>
</dbReference>
<dbReference type="SMART" id="SM00179">
    <property type="entry name" value="EGF_CA"/>
    <property type="match status" value="3"/>
</dbReference>
<dbReference type="FunFam" id="2.10.25.10:FF:000874">
    <property type="entry name" value="Thrombomodulin"/>
    <property type="match status" value="1"/>
</dbReference>
<keyword evidence="5" id="KW-0356">Hemostasis</keyword>
<dbReference type="GO" id="GO:0007596">
    <property type="term" value="P:blood coagulation"/>
    <property type="evidence" value="ECO:0007669"/>
    <property type="project" value="UniProtKB-KW"/>
</dbReference>
<dbReference type="PANTHER" id="PTHR24036">
    <property type="entry name" value="SKELETOR-RELATED"/>
    <property type="match status" value="1"/>
</dbReference>
<keyword evidence="9" id="KW-0094">Blood coagulation</keyword>
<evidence type="ECO:0000256" key="13">
    <source>
        <dbReference type="ARBA" id="ARBA00023180"/>
    </source>
</evidence>
<evidence type="ECO:0000256" key="9">
    <source>
        <dbReference type="ARBA" id="ARBA00023084"/>
    </source>
</evidence>
<keyword evidence="4 18" id="KW-0812">Transmembrane</keyword>
<keyword evidence="8 18" id="KW-1133">Transmembrane helix</keyword>
<dbReference type="OrthoDB" id="4062651at2759"/>
<name>A0A3Q0E4T7_CARSF</name>
<evidence type="ECO:0000256" key="1">
    <source>
        <dbReference type="ARBA" id="ARBA00004479"/>
    </source>
</evidence>
<dbReference type="GO" id="GO:0005509">
    <property type="term" value="F:calcium ion binding"/>
    <property type="evidence" value="ECO:0007669"/>
    <property type="project" value="InterPro"/>
</dbReference>
<evidence type="ECO:0000256" key="16">
    <source>
        <dbReference type="PROSITE-ProRule" id="PRU00076"/>
    </source>
</evidence>
<dbReference type="InterPro" id="IPR000742">
    <property type="entry name" value="EGF"/>
</dbReference>
<evidence type="ECO:0000256" key="19">
    <source>
        <dbReference type="SAM" id="SignalP"/>
    </source>
</evidence>
<dbReference type="GeneID" id="110595802"/>
<keyword evidence="13" id="KW-0325">Glycoprotein</keyword>
<evidence type="ECO:0000256" key="12">
    <source>
        <dbReference type="ARBA" id="ARBA00023170"/>
    </source>
</evidence>
<evidence type="ECO:0000256" key="7">
    <source>
        <dbReference type="ARBA" id="ARBA00022974"/>
    </source>
</evidence>
<keyword evidence="21" id="KW-1185">Reference proteome</keyword>
<keyword evidence="7" id="KW-0654">Proteoglycan</keyword>
<sequence length="389" mass="40962">MLWVILLSVLARSGPGLPAPAEPKPQGSQCVGHDCFAVFGERATFRAASQTCEKLRGHLMTVRSSVAADAIALLLSSHGAADAVLQADGRSCATPPEHSCDLCEHFCVRGSDVPGSSYSCMCETGYKLAADLHHCEDVDDCALVPSPCLQRCINTQGGFKCDCFPGYDLVDGECVEPPDPCFGSKCESQCEPEGPTSYRCICAEGFAPMPLEPHRCQIFCNQTSCPAICDPNTLSNCECPEGYILDEGFMCTDIDECQDGSYCSDVCHNLLGSYECLCGPDSALAGQMSTDCDPIKVNGDGDGDSDGGSGEPPASPAPGSTPSPPPAGRVHSGALIGISIASLSLVAALLALLCHLRKKQGTARAKMEYKSASPAKEVVLQQVRTEHRL</sequence>
<dbReference type="CTD" id="7056"/>
<dbReference type="KEGG" id="csyr:110595802"/>
<dbReference type="InterPro" id="IPR049883">
    <property type="entry name" value="NOTCH1_EGF-like"/>
</dbReference>
<dbReference type="RefSeq" id="XP_021569018.1">
    <property type="nucleotide sequence ID" value="XM_021713343.1"/>
</dbReference>
<comment type="function">
    <text evidence="14">Endothelial cell receptor that plays a critical role in regulating several physiological processes including hemostasis, coagulation, fibrinolysis, inflammation, and angiogenesis. Acts as a cofactor for thrombin activation of protein C/PROC on the surface of vascular endothelial cells leading to initiation of the activated protein C anticoagulant pathway. Also accelerates the activation of the plasma carboxypeptidase B2/CPB2, which catalyzes removal of C-terminal basic amino acids from its substrates including kinins or anaphylatoxins leading to fibrinolysis inhibition. Plays critical protective roles in changing the cleavage specificity of protease-activated receptor 1/PAR1, inhibiting endothelial cell permeability and inflammation. Suppresses inflammation distinctly from its anticoagulant cofactor activity by sequestering HMGB1 thereby preventing it from engaging cellular receptors such as RAGE and contributing to the inflammatory response.</text>
</comment>
<dbReference type="PROSITE" id="PS01187">
    <property type="entry name" value="EGF_CA"/>
    <property type="match status" value="2"/>
</dbReference>
<dbReference type="Pfam" id="PF09064">
    <property type="entry name" value="EGF_Tme5"/>
    <property type="match status" value="1"/>
</dbReference>
<keyword evidence="19" id="KW-0732">Signal</keyword>
<evidence type="ECO:0000256" key="6">
    <source>
        <dbReference type="ARBA" id="ARBA00022737"/>
    </source>
</evidence>
<dbReference type="Proteomes" id="UP000189704">
    <property type="component" value="Unplaced"/>
</dbReference>